<evidence type="ECO:0000256" key="1">
    <source>
        <dbReference type="SAM" id="MobiDB-lite"/>
    </source>
</evidence>
<protein>
    <submittedName>
        <fullName evidence="2">Uncharacterized protein</fullName>
    </submittedName>
</protein>
<sequence length="101" mass="11126">MVKDGVSYATERVTLDRKRSDHFRTVRCDALLEPPPSLTGFTQTPDGKGGSPRIISPRSPQWECFHAALASQICLRSLSQCDHLHLEPGKKAVAVHKNTSS</sequence>
<dbReference type="AlphaFoldDB" id="A0A9N7YJD2"/>
<reference evidence="2" key="1">
    <citation type="submission" date="2020-03" db="EMBL/GenBank/DDBJ databases">
        <authorList>
            <person name="Weist P."/>
        </authorList>
    </citation>
    <scope>NUCLEOTIDE SEQUENCE</scope>
</reference>
<name>A0A9N7YJD2_PLEPL</name>
<gene>
    <name evidence="2" type="ORF">PLEPLA_LOCUS21711</name>
</gene>
<proteinExistence type="predicted"/>
<dbReference type="Proteomes" id="UP001153269">
    <property type="component" value="Unassembled WGS sequence"/>
</dbReference>
<organism evidence="2 3">
    <name type="scientific">Pleuronectes platessa</name>
    <name type="common">European plaice</name>
    <dbReference type="NCBI Taxonomy" id="8262"/>
    <lineage>
        <taxon>Eukaryota</taxon>
        <taxon>Metazoa</taxon>
        <taxon>Chordata</taxon>
        <taxon>Craniata</taxon>
        <taxon>Vertebrata</taxon>
        <taxon>Euteleostomi</taxon>
        <taxon>Actinopterygii</taxon>
        <taxon>Neopterygii</taxon>
        <taxon>Teleostei</taxon>
        <taxon>Neoteleostei</taxon>
        <taxon>Acanthomorphata</taxon>
        <taxon>Carangaria</taxon>
        <taxon>Pleuronectiformes</taxon>
        <taxon>Pleuronectoidei</taxon>
        <taxon>Pleuronectidae</taxon>
        <taxon>Pleuronectes</taxon>
    </lineage>
</organism>
<dbReference type="EMBL" id="CADEAL010001580">
    <property type="protein sequence ID" value="CAB1433620.1"/>
    <property type="molecule type" value="Genomic_DNA"/>
</dbReference>
<evidence type="ECO:0000313" key="2">
    <source>
        <dbReference type="EMBL" id="CAB1433620.1"/>
    </source>
</evidence>
<keyword evidence="3" id="KW-1185">Reference proteome</keyword>
<accession>A0A9N7YJD2</accession>
<comment type="caution">
    <text evidence="2">The sequence shown here is derived from an EMBL/GenBank/DDBJ whole genome shotgun (WGS) entry which is preliminary data.</text>
</comment>
<evidence type="ECO:0000313" key="3">
    <source>
        <dbReference type="Proteomes" id="UP001153269"/>
    </source>
</evidence>
<feature type="region of interest" description="Disordered" evidence="1">
    <location>
        <begin position="35"/>
        <end position="55"/>
    </location>
</feature>